<keyword evidence="3" id="KW-1185">Reference proteome</keyword>
<protein>
    <recommendedName>
        <fullName evidence="4">DUF2955 domain-containing protein</fullName>
    </recommendedName>
</protein>
<keyword evidence="1" id="KW-0812">Transmembrane</keyword>
<sequence>MLDKLQKIPAFSIDWKSLVPMMRYVLGSCFILGVTSLMNYDLAYLTSVLALGYMAPGAKPLSLKQDGGFVLTLTLITGVTVIFTELFLDYALVFMPLLLLSLLWLYYTDKLPMMVKLFSLVSLVIIPFVSIDSGAIGSYVAVRLVFNAFMAIILSQLVFKVFPLCEADLPFEKKIQDVKKQTEPERFKYALSIILILTPVLLLFYMFKLSSSTLVLTFIAILSISPALANPKVGLVLIVANILGGLFGILAYKLLVIVPNFVFMILVALSIGIFFASRLFSDNKYAAIFGSGFSTFLLILGSVTSSDADAGSKVWSRVVQISIAVSYVVLAFGILNRILNSRKEKSV</sequence>
<dbReference type="Proteomes" id="UP001474120">
    <property type="component" value="Unassembled WGS sequence"/>
</dbReference>
<organism evidence="2 3">
    <name type="scientific">Lutimonas vermicola</name>
    <dbReference type="NCBI Taxonomy" id="414288"/>
    <lineage>
        <taxon>Bacteria</taxon>
        <taxon>Pseudomonadati</taxon>
        <taxon>Bacteroidota</taxon>
        <taxon>Flavobacteriia</taxon>
        <taxon>Flavobacteriales</taxon>
        <taxon>Flavobacteriaceae</taxon>
        <taxon>Lutimonas</taxon>
    </lineage>
</organism>
<feature type="transmembrane region" description="Helical" evidence="1">
    <location>
        <begin position="67"/>
        <end position="84"/>
    </location>
</feature>
<accession>A0ABU9L3Z3</accession>
<evidence type="ECO:0000313" key="2">
    <source>
        <dbReference type="EMBL" id="MEL4456312.1"/>
    </source>
</evidence>
<feature type="transmembrane region" description="Helical" evidence="1">
    <location>
        <begin position="318"/>
        <end position="339"/>
    </location>
</feature>
<dbReference type="EMBL" id="JBCDNA010000002">
    <property type="protein sequence ID" value="MEL4456312.1"/>
    <property type="molecule type" value="Genomic_DNA"/>
</dbReference>
<proteinExistence type="predicted"/>
<feature type="transmembrane region" description="Helical" evidence="1">
    <location>
        <begin position="287"/>
        <end position="306"/>
    </location>
</feature>
<evidence type="ECO:0000313" key="3">
    <source>
        <dbReference type="Proteomes" id="UP001474120"/>
    </source>
</evidence>
<feature type="transmembrane region" description="Helical" evidence="1">
    <location>
        <begin position="236"/>
        <end position="255"/>
    </location>
</feature>
<feature type="transmembrane region" description="Helical" evidence="1">
    <location>
        <begin position="120"/>
        <end position="142"/>
    </location>
</feature>
<dbReference type="RefSeq" id="WP_342160415.1">
    <property type="nucleotide sequence ID" value="NZ_JBCDNA010000002.1"/>
</dbReference>
<reference evidence="2 3" key="1">
    <citation type="submission" date="2024-04" db="EMBL/GenBank/DDBJ databases">
        <title>whole genome sequencing of Lutimonas vermicola strain IMCC1616.</title>
        <authorList>
            <person name="Bae S.S."/>
        </authorList>
    </citation>
    <scope>NUCLEOTIDE SEQUENCE [LARGE SCALE GENOMIC DNA]</scope>
    <source>
        <strain evidence="2 3">IMCC1616</strain>
    </source>
</reference>
<evidence type="ECO:0008006" key="4">
    <source>
        <dbReference type="Google" id="ProtNLM"/>
    </source>
</evidence>
<feature type="transmembrane region" description="Helical" evidence="1">
    <location>
        <begin position="24"/>
        <end position="55"/>
    </location>
</feature>
<feature type="transmembrane region" description="Helical" evidence="1">
    <location>
        <begin position="189"/>
        <end position="207"/>
    </location>
</feature>
<comment type="caution">
    <text evidence="2">The sequence shown here is derived from an EMBL/GenBank/DDBJ whole genome shotgun (WGS) entry which is preliminary data.</text>
</comment>
<feature type="transmembrane region" description="Helical" evidence="1">
    <location>
        <begin position="90"/>
        <end position="108"/>
    </location>
</feature>
<name>A0ABU9L3Z3_9FLAO</name>
<gene>
    <name evidence="2" type="ORF">AABB81_10425</name>
</gene>
<evidence type="ECO:0000256" key="1">
    <source>
        <dbReference type="SAM" id="Phobius"/>
    </source>
</evidence>
<keyword evidence="1" id="KW-0472">Membrane</keyword>
<feature type="transmembrane region" description="Helical" evidence="1">
    <location>
        <begin position="213"/>
        <end position="229"/>
    </location>
</feature>
<keyword evidence="1" id="KW-1133">Transmembrane helix</keyword>
<feature type="transmembrane region" description="Helical" evidence="1">
    <location>
        <begin position="261"/>
        <end position="280"/>
    </location>
</feature>